<keyword evidence="1" id="KW-0479">Metal-binding</keyword>
<dbReference type="InterPro" id="IPR052063">
    <property type="entry name" value="Polysaccharide_Lyase_1"/>
</dbReference>
<dbReference type="Gene3D" id="2.160.20.10">
    <property type="entry name" value="Single-stranded right-handed beta-helix, Pectin lyase-like"/>
    <property type="match status" value="1"/>
</dbReference>
<accession>A0A4Q1C580</accession>
<keyword evidence="5" id="KW-1185">Reference proteome</keyword>
<dbReference type="RefSeq" id="WP_129049433.1">
    <property type="nucleotide sequence ID" value="NZ_SDHX01000002.1"/>
</dbReference>
<feature type="chain" id="PRO_5020652364" description="Pectate lyase" evidence="3">
    <location>
        <begin position="18"/>
        <end position="687"/>
    </location>
</feature>
<dbReference type="InterPro" id="IPR012334">
    <property type="entry name" value="Pectin_lyas_fold"/>
</dbReference>
<name>A0A4Q1C580_9BACT</name>
<dbReference type="EMBL" id="SDHX01000002">
    <property type="protein sequence ID" value="RXK53597.1"/>
    <property type="molecule type" value="Genomic_DNA"/>
</dbReference>
<evidence type="ECO:0000256" key="2">
    <source>
        <dbReference type="ARBA" id="ARBA00023180"/>
    </source>
</evidence>
<organism evidence="4 5">
    <name type="scientific">Oleiharenicola lentus</name>
    <dbReference type="NCBI Taxonomy" id="2508720"/>
    <lineage>
        <taxon>Bacteria</taxon>
        <taxon>Pseudomonadati</taxon>
        <taxon>Verrucomicrobiota</taxon>
        <taxon>Opitutia</taxon>
        <taxon>Opitutales</taxon>
        <taxon>Opitutaceae</taxon>
        <taxon>Oleiharenicola</taxon>
    </lineage>
</organism>
<keyword evidence="3" id="KW-0732">Signal</keyword>
<comment type="caution">
    <text evidence="4">The sequence shown here is derived from an EMBL/GenBank/DDBJ whole genome shotgun (WGS) entry which is preliminary data.</text>
</comment>
<dbReference type="PANTHER" id="PTHR42970:SF1">
    <property type="entry name" value="PECTATE LYASE C-RELATED"/>
    <property type="match status" value="1"/>
</dbReference>
<evidence type="ECO:0000256" key="1">
    <source>
        <dbReference type="ARBA" id="ARBA00022723"/>
    </source>
</evidence>
<protein>
    <recommendedName>
        <fullName evidence="6">Pectate lyase</fullName>
    </recommendedName>
</protein>
<evidence type="ECO:0000313" key="4">
    <source>
        <dbReference type="EMBL" id="RXK53597.1"/>
    </source>
</evidence>
<reference evidence="4 5" key="1">
    <citation type="submission" date="2019-01" db="EMBL/GenBank/DDBJ databases">
        <title>Lacunisphaera sp. strain TWA-58.</title>
        <authorList>
            <person name="Chen W.-M."/>
        </authorList>
    </citation>
    <scope>NUCLEOTIDE SEQUENCE [LARGE SCALE GENOMIC DNA]</scope>
    <source>
        <strain evidence="4 5">TWA-58</strain>
    </source>
</reference>
<dbReference type="SUPFAM" id="SSF51126">
    <property type="entry name" value="Pectin lyase-like"/>
    <property type="match status" value="1"/>
</dbReference>
<evidence type="ECO:0008006" key="6">
    <source>
        <dbReference type="Google" id="ProtNLM"/>
    </source>
</evidence>
<proteinExistence type="predicted"/>
<evidence type="ECO:0000256" key="3">
    <source>
        <dbReference type="SAM" id="SignalP"/>
    </source>
</evidence>
<sequence length="687" mass="74929">MKLKSIAALLGLATSLASDGFCDGTLRASAELAALQQDFPVLARLLTAETPWEQAPADLARALFSRPPRLAQGNAAYPLLFQDQRERDGWPGEKVFDQVAYESEFYVFDRVRPVIRLHVGRPLLFNMQHGRVEARAASRRGVGRFPFLDAAVIPPLLARLDGIAKSLERFGARRRPGEHAHVAEYALPNGLIMTVTNFTGSTNGSPYVEIALTPSEPVRRFEGAQTPAFPGAEGAGRFALGGRGGKVFVVTSLEDYLPAPRAGRSEGTYGQPSEYALTLGEGNWRPYVDALGTPRPGQGRPRLPAVEALPAEPVIRGTLREAIEAEGPRYVVFAVSGDIRLKADLVIEHPYITIAGQSAPGEGVQIRNWGLRVRTHDVILRHLRLRVGEIKGPGELRRVLGEQTHALDLSGINLIVDHCEAAYANDQIVNFYGAVQRQAVTLQWSYLYGGPTKSTHEKGNHSMTTAGDGWGWVSVHHTLIAHTERRNPRVDMLHYDFRNNVVYNFLGTGYGSDNDGRRINYVGNVLKKGPNSTDPVTAAFSGTGAWWQAYSEDNRLPPDFEGVFEAPAGVVLSRPHAFAPVTTDPAAEAFRRVLAEGGATKPVRDRITAYVAQTARDGTGFIPGTPDDWPDGGFARYAPARAPADQTGNGIPDTWETAHGLNPATSRAIDRDLDARYDNLEVYLNSL</sequence>
<dbReference type="InterPro" id="IPR011050">
    <property type="entry name" value="Pectin_lyase_fold/virulence"/>
</dbReference>
<dbReference type="OrthoDB" id="8737820at2"/>
<evidence type="ECO:0000313" key="5">
    <source>
        <dbReference type="Proteomes" id="UP000290218"/>
    </source>
</evidence>
<keyword evidence="2" id="KW-0325">Glycoprotein</keyword>
<dbReference type="GO" id="GO:0046872">
    <property type="term" value="F:metal ion binding"/>
    <property type="evidence" value="ECO:0007669"/>
    <property type="project" value="UniProtKB-KW"/>
</dbReference>
<dbReference type="PANTHER" id="PTHR42970">
    <property type="entry name" value="PECTATE LYASE C-RELATED"/>
    <property type="match status" value="1"/>
</dbReference>
<gene>
    <name evidence="4" type="ORF">ESB00_18070</name>
</gene>
<dbReference type="Proteomes" id="UP000290218">
    <property type="component" value="Unassembled WGS sequence"/>
</dbReference>
<dbReference type="AlphaFoldDB" id="A0A4Q1C580"/>
<feature type="signal peptide" evidence="3">
    <location>
        <begin position="1"/>
        <end position="17"/>
    </location>
</feature>